<organism evidence="1">
    <name type="scientific">Nothobranchius korthausae</name>
    <dbReference type="NCBI Taxonomy" id="1143690"/>
    <lineage>
        <taxon>Eukaryota</taxon>
        <taxon>Metazoa</taxon>
        <taxon>Chordata</taxon>
        <taxon>Craniata</taxon>
        <taxon>Vertebrata</taxon>
        <taxon>Euteleostomi</taxon>
        <taxon>Actinopterygii</taxon>
        <taxon>Neopterygii</taxon>
        <taxon>Teleostei</taxon>
        <taxon>Neoteleostei</taxon>
        <taxon>Acanthomorphata</taxon>
        <taxon>Ovalentaria</taxon>
        <taxon>Atherinomorphae</taxon>
        <taxon>Cyprinodontiformes</taxon>
        <taxon>Nothobranchiidae</taxon>
        <taxon>Nothobranchius</taxon>
    </lineage>
</organism>
<name>A0A1A8FNC3_9TELE</name>
<feature type="non-terminal residue" evidence="1">
    <location>
        <position position="1"/>
    </location>
</feature>
<gene>
    <name evidence="1" type="primary">Nfu_g_1_012259</name>
</gene>
<dbReference type="AlphaFoldDB" id="A0A1A8FNC3"/>
<evidence type="ECO:0000313" key="1">
    <source>
        <dbReference type="EMBL" id="SBQ60256.1"/>
    </source>
</evidence>
<protein>
    <submittedName>
        <fullName evidence="1">Uncharacterized protein</fullName>
    </submittedName>
</protein>
<reference evidence="1" key="2">
    <citation type="submission" date="2016-06" db="EMBL/GenBank/DDBJ databases">
        <title>The genome of a short-lived fish provides insights into sex chromosome evolution and the genetic control of aging.</title>
        <authorList>
            <person name="Reichwald K."/>
            <person name="Felder M."/>
            <person name="Petzold A."/>
            <person name="Koch P."/>
            <person name="Groth M."/>
            <person name="Platzer M."/>
        </authorList>
    </citation>
    <scope>NUCLEOTIDE SEQUENCE</scope>
    <source>
        <tissue evidence="1">Brain</tissue>
    </source>
</reference>
<accession>A0A1A8FNC3</accession>
<sequence length="54" mass="6238">LFFFLADNLYLLCSAFIYNQLRLMAKLKNVTLSVKYYVAALHWSPGEAAANWTH</sequence>
<reference evidence="1" key="1">
    <citation type="submission" date="2016-05" db="EMBL/GenBank/DDBJ databases">
        <authorList>
            <person name="Lavstsen T."/>
            <person name="Jespersen J.S."/>
        </authorList>
    </citation>
    <scope>NUCLEOTIDE SEQUENCE</scope>
    <source>
        <tissue evidence="1">Brain</tissue>
    </source>
</reference>
<dbReference type="EMBL" id="HAEB01013729">
    <property type="protein sequence ID" value="SBQ60256.1"/>
    <property type="molecule type" value="Transcribed_RNA"/>
</dbReference>
<proteinExistence type="predicted"/>
<feature type="non-terminal residue" evidence="1">
    <location>
        <position position="54"/>
    </location>
</feature>